<keyword evidence="2" id="KW-0812">Transmembrane</keyword>
<keyword evidence="2" id="KW-0472">Membrane</keyword>
<dbReference type="AlphaFoldDB" id="A0A6N8FM27"/>
<dbReference type="PANTHER" id="PTHR42852:SF1">
    <property type="entry name" value="THIOREDOXIN-LIKE PROTEIN YNEN"/>
    <property type="match status" value="1"/>
</dbReference>
<evidence type="ECO:0000256" key="1">
    <source>
        <dbReference type="ARBA" id="ARBA00023157"/>
    </source>
</evidence>
<evidence type="ECO:0000313" key="4">
    <source>
        <dbReference type="EMBL" id="MUK90672.1"/>
    </source>
</evidence>
<dbReference type="Gene3D" id="3.40.30.10">
    <property type="entry name" value="Glutaredoxin"/>
    <property type="match status" value="1"/>
</dbReference>
<reference evidence="4 5" key="1">
    <citation type="submission" date="2019-11" db="EMBL/GenBank/DDBJ databases">
        <authorList>
            <person name="Li X."/>
        </authorList>
    </citation>
    <scope>NUCLEOTIDE SEQUENCE [LARGE SCALE GENOMIC DNA]</scope>
    <source>
        <strain evidence="4 5">L9</strain>
    </source>
</reference>
<dbReference type="RefSeq" id="WP_155671686.1">
    <property type="nucleotide sequence ID" value="NZ_WOCA01000026.1"/>
</dbReference>
<protein>
    <submittedName>
        <fullName evidence="4">Redoxin domain-containing protein</fullName>
    </submittedName>
</protein>
<feature type="transmembrane region" description="Helical" evidence="2">
    <location>
        <begin position="6"/>
        <end position="23"/>
    </location>
</feature>
<dbReference type="InterPro" id="IPR036249">
    <property type="entry name" value="Thioredoxin-like_sf"/>
</dbReference>
<dbReference type="CDD" id="cd02966">
    <property type="entry name" value="TlpA_like_family"/>
    <property type="match status" value="1"/>
</dbReference>
<comment type="caution">
    <text evidence="4">The sequence shown here is derived from an EMBL/GenBank/DDBJ whole genome shotgun (WGS) entry which is preliminary data.</text>
</comment>
<accession>A0A6N8FM27</accession>
<evidence type="ECO:0000313" key="5">
    <source>
        <dbReference type="Proteomes" id="UP000469125"/>
    </source>
</evidence>
<feature type="domain" description="Thioredoxin" evidence="3">
    <location>
        <begin position="55"/>
        <end position="195"/>
    </location>
</feature>
<dbReference type="InterPro" id="IPR013766">
    <property type="entry name" value="Thioredoxin_domain"/>
</dbReference>
<dbReference type="PROSITE" id="PS00194">
    <property type="entry name" value="THIOREDOXIN_1"/>
    <property type="match status" value="1"/>
</dbReference>
<dbReference type="GO" id="GO:0016491">
    <property type="term" value="F:oxidoreductase activity"/>
    <property type="evidence" value="ECO:0007669"/>
    <property type="project" value="InterPro"/>
</dbReference>
<dbReference type="InterPro" id="IPR050553">
    <property type="entry name" value="Thioredoxin_ResA/DsbE_sf"/>
</dbReference>
<sequence length="195" mass="21786">MIKQILGTALIAVLGIILVMNMLNMNKESSTNEYDVTGDTEAEGVAIGPPGSSGLEVGELSPDFELKTLEGETIRLSDLLGKKIMLNFWATWCPPCLKEMPEMQEFYDEHGDEIEILAVNVTGSEKNEQAVHDFIDEYSYTFPILLDTAMNVSDEYKAITIPTTYFIGTDGTIQHPRKAGPMTYEFMEEMLEELN</sequence>
<dbReference type="PROSITE" id="PS51352">
    <property type="entry name" value="THIOREDOXIN_2"/>
    <property type="match status" value="1"/>
</dbReference>
<dbReference type="InterPro" id="IPR000866">
    <property type="entry name" value="AhpC/TSA"/>
</dbReference>
<dbReference type="GO" id="GO:0016209">
    <property type="term" value="F:antioxidant activity"/>
    <property type="evidence" value="ECO:0007669"/>
    <property type="project" value="InterPro"/>
</dbReference>
<proteinExistence type="predicted"/>
<keyword evidence="1" id="KW-1015">Disulfide bond</keyword>
<keyword evidence="5" id="KW-1185">Reference proteome</keyword>
<dbReference type="Pfam" id="PF00578">
    <property type="entry name" value="AhpC-TSA"/>
    <property type="match status" value="1"/>
</dbReference>
<dbReference type="SUPFAM" id="SSF52833">
    <property type="entry name" value="Thioredoxin-like"/>
    <property type="match status" value="1"/>
</dbReference>
<dbReference type="EMBL" id="WOCA01000026">
    <property type="protein sequence ID" value="MUK90672.1"/>
    <property type="molecule type" value="Genomic_DNA"/>
</dbReference>
<gene>
    <name evidence="4" type="ORF">GMD78_20155</name>
</gene>
<dbReference type="Proteomes" id="UP000469125">
    <property type="component" value="Unassembled WGS sequence"/>
</dbReference>
<keyword evidence="2" id="KW-1133">Transmembrane helix</keyword>
<organism evidence="4 5">
    <name type="scientific">Ornithinibacillus caprae</name>
    <dbReference type="NCBI Taxonomy" id="2678566"/>
    <lineage>
        <taxon>Bacteria</taxon>
        <taxon>Bacillati</taxon>
        <taxon>Bacillota</taxon>
        <taxon>Bacilli</taxon>
        <taxon>Bacillales</taxon>
        <taxon>Bacillaceae</taxon>
        <taxon>Ornithinibacillus</taxon>
    </lineage>
</organism>
<dbReference type="InterPro" id="IPR017937">
    <property type="entry name" value="Thioredoxin_CS"/>
</dbReference>
<name>A0A6N8FM27_9BACI</name>
<dbReference type="PANTHER" id="PTHR42852">
    <property type="entry name" value="THIOL:DISULFIDE INTERCHANGE PROTEIN DSBE"/>
    <property type="match status" value="1"/>
</dbReference>
<evidence type="ECO:0000259" key="3">
    <source>
        <dbReference type="PROSITE" id="PS51352"/>
    </source>
</evidence>
<evidence type="ECO:0000256" key="2">
    <source>
        <dbReference type="SAM" id="Phobius"/>
    </source>
</evidence>